<dbReference type="PROSITE" id="PS51257">
    <property type="entry name" value="PROKAR_LIPOPROTEIN"/>
    <property type="match status" value="1"/>
</dbReference>
<comment type="caution">
    <text evidence="2">The sequence shown here is derived from an EMBL/GenBank/DDBJ whole genome shotgun (WGS) entry which is preliminary data.</text>
</comment>
<protein>
    <recommendedName>
        <fullName evidence="4">Lipoprotein</fullName>
    </recommendedName>
</protein>
<keyword evidence="1" id="KW-0732">Signal</keyword>
<evidence type="ECO:0000256" key="1">
    <source>
        <dbReference type="SAM" id="SignalP"/>
    </source>
</evidence>
<evidence type="ECO:0000313" key="3">
    <source>
        <dbReference type="Proteomes" id="UP001595916"/>
    </source>
</evidence>
<dbReference type="RefSeq" id="WP_379788815.1">
    <property type="nucleotide sequence ID" value="NZ_JBHSHL010000042.1"/>
</dbReference>
<evidence type="ECO:0008006" key="4">
    <source>
        <dbReference type="Google" id="ProtNLM"/>
    </source>
</evidence>
<dbReference type="Proteomes" id="UP001595916">
    <property type="component" value="Unassembled WGS sequence"/>
</dbReference>
<feature type="signal peptide" evidence="1">
    <location>
        <begin position="1"/>
        <end position="19"/>
    </location>
</feature>
<reference evidence="3" key="1">
    <citation type="journal article" date="2019" name="Int. J. Syst. Evol. Microbiol.">
        <title>The Global Catalogue of Microorganisms (GCM) 10K type strain sequencing project: providing services to taxonomists for standard genome sequencing and annotation.</title>
        <authorList>
            <consortium name="The Broad Institute Genomics Platform"/>
            <consortium name="The Broad Institute Genome Sequencing Center for Infectious Disease"/>
            <person name="Wu L."/>
            <person name="Ma J."/>
        </authorList>
    </citation>
    <scope>NUCLEOTIDE SEQUENCE [LARGE SCALE GENOMIC DNA]</scope>
    <source>
        <strain evidence="3">CCUG 46385</strain>
    </source>
</reference>
<gene>
    <name evidence="2" type="ORF">ACFO4R_09270</name>
</gene>
<accession>A0ABV9QLS1</accession>
<keyword evidence="3" id="KW-1185">Reference proteome</keyword>
<sequence>MRRLKMMICVVVLLLSACAKEEKAEKPVVYLYPDREMQVEVKLDYEGDLLLSYPEYREGWRVKARPDGTLISSDDGMEYSYLFWEGEDDHRYEMSRGFVVKGEDTAEFLREKLSLLGLTPREYNEFIVYWLPRMKENAYNLICFQGEEYTKRAKLSIEPSPDSILRVFMVYQPLDAPISVEEQELRSFERRGFSVVEWGGKEQRP</sequence>
<feature type="chain" id="PRO_5047028644" description="Lipoprotein" evidence="1">
    <location>
        <begin position="20"/>
        <end position="205"/>
    </location>
</feature>
<evidence type="ECO:0000313" key="2">
    <source>
        <dbReference type="EMBL" id="MFC4805270.1"/>
    </source>
</evidence>
<organism evidence="2 3">
    <name type="scientific">Filifactor villosus</name>
    <dbReference type="NCBI Taxonomy" id="29374"/>
    <lineage>
        <taxon>Bacteria</taxon>
        <taxon>Bacillati</taxon>
        <taxon>Bacillota</taxon>
        <taxon>Clostridia</taxon>
        <taxon>Peptostreptococcales</taxon>
        <taxon>Filifactoraceae</taxon>
        <taxon>Filifactor</taxon>
    </lineage>
</organism>
<name>A0ABV9QLS1_9FIRM</name>
<proteinExistence type="predicted"/>
<dbReference type="EMBL" id="JBHSHL010000042">
    <property type="protein sequence ID" value="MFC4805270.1"/>
    <property type="molecule type" value="Genomic_DNA"/>
</dbReference>